<dbReference type="Gene3D" id="1.10.287.110">
    <property type="entry name" value="DnaJ domain"/>
    <property type="match status" value="1"/>
</dbReference>
<dbReference type="AlphaFoldDB" id="A0AAE9Y503"/>
<sequence>MVLAELEVFQSRPIAPTRRLALGSCVLPVSPAPGFGGLLLGAVAAAFVTEVDVDLRPDLERLSHQVEQGLRIPQPRLRHRFQTDHVGLNRRQHRLLGDGERMQLDLDDAAGTSPGPQVLAAIYAAGRLPIESRGPVMRVIRRGLLWRGAVDDHLLEHIGGTGAAVTAVGRYADPEAWALGVLGLVGPSPDRKDVQRRFRDLLRVAHPDHGGGQTAAAERIAELTEARRILLVT</sequence>
<protein>
    <submittedName>
        <fullName evidence="1">J domain-containing protein</fullName>
    </submittedName>
</protein>
<dbReference type="Proteomes" id="UP001216390">
    <property type="component" value="Chromosome"/>
</dbReference>
<reference evidence="1" key="1">
    <citation type="submission" date="2023-01" db="EMBL/GenBank/DDBJ databases">
        <title>The diversity of Class Acidimicrobiia in South China Sea sediment environments and the proposal of Iamia marina sp. nov., a novel species of the genus Iamia.</title>
        <authorList>
            <person name="He Y."/>
            <person name="Tian X."/>
        </authorList>
    </citation>
    <scope>NUCLEOTIDE SEQUENCE</scope>
    <source>
        <strain evidence="1">DSM 19957</strain>
    </source>
</reference>
<dbReference type="EMBL" id="CP116942">
    <property type="protein sequence ID" value="WCO66420.1"/>
    <property type="molecule type" value="Genomic_DNA"/>
</dbReference>
<gene>
    <name evidence="1" type="ORF">PO878_18130</name>
</gene>
<dbReference type="KEGG" id="ima:PO878_18130"/>
<dbReference type="SUPFAM" id="SSF46565">
    <property type="entry name" value="Chaperone J-domain"/>
    <property type="match status" value="1"/>
</dbReference>
<organism evidence="1 2">
    <name type="scientific">Iamia majanohamensis</name>
    <dbReference type="NCBI Taxonomy" id="467976"/>
    <lineage>
        <taxon>Bacteria</taxon>
        <taxon>Bacillati</taxon>
        <taxon>Actinomycetota</taxon>
        <taxon>Acidimicrobiia</taxon>
        <taxon>Acidimicrobiales</taxon>
        <taxon>Iamiaceae</taxon>
        <taxon>Iamia</taxon>
    </lineage>
</organism>
<evidence type="ECO:0000313" key="2">
    <source>
        <dbReference type="Proteomes" id="UP001216390"/>
    </source>
</evidence>
<name>A0AAE9Y503_9ACTN</name>
<keyword evidence="2" id="KW-1185">Reference proteome</keyword>
<proteinExistence type="predicted"/>
<accession>A0AAE9Y503</accession>
<dbReference type="InterPro" id="IPR036869">
    <property type="entry name" value="J_dom_sf"/>
</dbReference>
<dbReference type="RefSeq" id="WP_272735943.1">
    <property type="nucleotide sequence ID" value="NZ_CP116942.1"/>
</dbReference>
<evidence type="ECO:0000313" key="1">
    <source>
        <dbReference type="EMBL" id="WCO66420.1"/>
    </source>
</evidence>